<sequence length="89" mass="10405">MPILNNIKKNKIFFKIIITSQILNLLLITSCTLKNLEKENNILFNESKKQLKTLIIPKGISIPKKNEEYDIPYTNKDLEQKNYSIFPPI</sequence>
<protein>
    <submittedName>
        <fullName evidence="1">Uncharacterized protein</fullName>
    </submittedName>
</protein>
<dbReference type="AlphaFoldDB" id="A0A4D6Y6N7"/>
<dbReference type="RefSeq" id="WP_158355826.1">
    <property type="nucleotide sequence ID" value="NZ_CP034870.1"/>
</dbReference>
<accession>A0A4D6Y6N7</accession>
<name>A0A4D6Y6N7_9GAMM</name>
<reference evidence="1 2" key="2">
    <citation type="submission" date="2019-05" db="EMBL/GenBank/DDBJ databases">
        <title>Genome evolution of the obligate endosymbiont Buchnera aphidicola.</title>
        <authorList>
            <person name="Moran N.A."/>
        </authorList>
    </citation>
    <scope>NUCLEOTIDE SEQUENCE [LARGE SCALE GENOMIC DNA]</scope>
    <source>
        <strain evidence="1 2">Lps</strain>
    </source>
</reference>
<organism evidence="1 2">
    <name type="scientific">Buchnera aphidicola</name>
    <name type="common">Lipaphis pseudobrassicae</name>
    <dbReference type="NCBI Taxonomy" id="1258543"/>
    <lineage>
        <taxon>Bacteria</taxon>
        <taxon>Pseudomonadati</taxon>
        <taxon>Pseudomonadota</taxon>
        <taxon>Gammaproteobacteria</taxon>
        <taxon>Enterobacterales</taxon>
        <taxon>Erwiniaceae</taxon>
        <taxon>Buchnera</taxon>
    </lineage>
</organism>
<evidence type="ECO:0000313" key="2">
    <source>
        <dbReference type="Proteomes" id="UP000298564"/>
    </source>
</evidence>
<dbReference type="Proteomes" id="UP000298564">
    <property type="component" value="Chromosome"/>
</dbReference>
<dbReference type="OrthoDB" id="6554624at2"/>
<gene>
    <name evidence="1" type="ORF">D9V70_00475</name>
</gene>
<dbReference type="EMBL" id="CP034870">
    <property type="protein sequence ID" value="QCI21984.1"/>
    <property type="molecule type" value="Genomic_DNA"/>
</dbReference>
<reference evidence="1 2" key="1">
    <citation type="submission" date="2018-12" db="EMBL/GenBank/DDBJ databases">
        <authorList>
            <person name="Chong R.A."/>
        </authorList>
    </citation>
    <scope>NUCLEOTIDE SEQUENCE [LARGE SCALE GENOMIC DNA]</scope>
    <source>
        <strain evidence="1 2">Lps</strain>
    </source>
</reference>
<evidence type="ECO:0000313" key="1">
    <source>
        <dbReference type="EMBL" id="QCI21984.1"/>
    </source>
</evidence>
<proteinExistence type="predicted"/>